<dbReference type="Proteomes" id="UP000053246">
    <property type="component" value="Unassembled WGS sequence"/>
</dbReference>
<accession>A0A9X0I638</accession>
<gene>
    <name evidence="2" type="ORF">ADL17_00045</name>
</gene>
<dbReference type="OMA" id="MFADRPH"/>
<keyword evidence="3" id="KW-1185">Reference proteome</keyword>
<keyword evidence="1" id="KW-1133">Transmembrane helix</keyword>
<feature type="transmembrane region" description="Helical" evidence="1">
    <location>
        <begin position="82"/>
        <end position="101"/>
    </location>
</feature>
<dbReference type="RefSeq" id="WP_013730708.1">
    <property type="nucleotide sequence ID" value="NZ_LMWI01000001.1"/>
</dbReference>
<proteinExistence type="predicted"/>
<organism evidence="2 3">
    <name type="scientific">Micromonospora maris</name>
    <dbReference type="NCBI Taxonomy" id="1003110"/>
    <lineage>
        <taxon>Bacteria</taxon>
        <taxon>Bacillati</taxon>
        <taxon>Actinomycetota</taxon>
        <taxon>Actinomycetes</taxon>
        <taxon>Micromonosporales</taxon>
        <taxon>Micromonosporaceae</taxon>
        <taxon>Micromonospora</taxon>
    </lineage>
</organism>
<evidence type="ECO:0000256" key="1">
    <source>
        <dbReference type="SAM" id="Phobius"/>
    </source>
</evidence>
<reference evidence="2 3" key="1">
    <citation type="submission" date="2015-10" db="EMBL/GenBank/DDBJ databases">
        <authorList>
            <person name="Ju K.-S."/>
            <person name="Doroghazi J.R."/>
            <person name="Metcalf W.W."/>
        </authorList>
    </citation>
    <scope>NUCLEOTIDE SEQUENCE [LARGE SCALE GENOMIC DNA]</scope>
    <source>
        <strain evidence="2 3">NRRL B-24793</strain>
    </source>
</reference>
<protein>
    <submittedName>
        <fullName evidence="2">Uncharacterized protein</fullName>
    </submittedName>
</protein>
<sequence length="146" mass="15086">MTRTHLARQSHRRPAVLARRVVGTPAEVAATVALVRDSGRLLSMTAPQSVSGDPDRVTVTVRFLDTPAAAPAVVRRLRRGHIIAAATLPAVAAVAGVGYAATQLATAVRSAAPLIAGVVLVLIVLAVLLRARKPGCLGLHCSGCKH</sequence>
<evidence type="ECO:0000313" key="2">
    <source>
        <dbReference type="EMBL" id="KUJ47572.1"/>
    </source>
</evidence>
<comment type="caution">
    <text evidence="2">The sequence shown here is derived from an EMBL/GenBank/DDBJ whole genome shotgun (WGS) entry which is preliminary data.</text>
</comment>
<feature type="transmembrane region" description="Helical" evidence="1">
    <location>
        <begin position="107"/>
        <end position="129"/>
    </location>
</feature>
<name>A0A9X0I638_9ACTN</name>
<keyword evidence="1" id="KW-0812">Transmembrane</keyword>
<dbReference type="EMBL" id="LMWI01000001">
    <property type="protein sequence ID" value="KUJ47572.1"/>
    <property type="molecule type" value="Genomic_DNA"/>
</dbReference>
<keyword evidence="1" id="KW-0472">Membrane</keyword>
<evidence type="ECO:0000313" key="3">
    <source>
        <dbReference type="Proteomes" id="UP000053246"/>
    </source>
</evidence>
<dbReference type="AlphaFoldDB" id="A0A9X0I638"/>